<protein>
    <submittedName>
        <fullName evidence="1">Xanthine dehydrogenase</fullName>
    </submittedName>
</protein>
<dbReference type="AlphaFoldDB" id="A0A1E3W678"/>
<reference evidence="1 2" key="1">
    <citation type="journal article" date="2016" name="Environ. Microbiol.">
        <title>New Methyloceanibacter diversity from North Sea sediments includes methanotroph containing solely the soluble methane monooxygenase.</title>
        <authorList>
            <person name="Vekeman B."/>
            <person name="Kerckhof F.M."/>
            <person name="Cremers G."/>
            <person name="de Vos P."/>
            <person name="Vandamme P."/>
            <person name="Boon N."/>
            <person name="Op den Camp H.J."/>
            <person name="Heylen K."/>
        </authorList>
    </citation>
    <scope>NUCLEOTIDE SEQUENCE [LARGE SCALE GENOMIC DNA]</scope>
    <source>
        <strain evidence="1 2">R-67174</strain>
    </source>
</reference>
<dbReference type="OrthoDB" id="9815497at2"/>
<sequence>MNRNRQSPVPSARQPLAVVLGTNEIASAVAVHLKGGGFSVVLSHDPFPPVIRRAMAFHDALYGDPAVLALLHGELAETGPELAVVSEKPDRIAVSPLHLSEILAWRTPQVLIDARMQKHRVTPDLRGIVRLTVGLGPNFAVGRNCDVAIETRPRKAGGIVVRGRTDAADGVPPALGGVGKERFAYAETDGLWHTPIEIGMRIYKDFVVGHLGRCAVRAPIDGHVRGIVRDSVKVEAGGKLLEIDPRGRKAVWTGMDDRGRAIARATMKAIRLYAGERANAREAAEPRART</sequence>
<accession>A0A1E3W678</accession>
<comment type="caution">
    <text evidence="1">The sequence shown here is derived from an EMBL/GenBank/DDBJ whole genome shotgun (WGS) entry which is preliminary data.</text>
</comment>
<proteinExistence type="predicted"/>
<dbReference type="RefSeq" id="WP_069435810.1">
    <property type="nucleotide sequence ID" value="NZ_LPWG01000001.1"/>
</dbReference>
<evidence type="ECO:0000313" key="1">
    <source>
        <dbReference type="EMBL" id="ODS01335.1"/>
    </source>
</evidence>
<dbReference type="EMBL" id="LPWG01000001">
    <property type="protein sequence ID" value="ODS01335.1"/>
    <property type="molecule type" value="Genomic_DNA"/>
</dbReference>
<organism evidence="1 2">
    <name type="scientific">Methyloceanibacter methanicus</name>
    <dbReference type="NCBI Taxonomy" id="1774968"/>
    <lineage>
        <taxon>Bacteria</taxon>
        <taxon>Pseudomonadati</taxon>
        <taxon>Pseudomonadota</taxon>
        <taxon>Alphaproteobacteria</taxon>
        <taxon>Hyphomicrobiales</taxon>
        <taxon>Hyphomicrobiaceae</taxon>
        <taxon>Methyloceanibacter</taxon>
    </lineage>
</organism>
<evidence type="ECO:0000313" key="2">
    <source>
        <dbReference type="Proteomes" id="UP000094501"/>
    </source>
</evidence>
<gene>
    <name evidence="1" type="ORF">AUC68_00245</name>
</gene>
<name>A0A1E3W678_9HYPH</name>
<keyword evidence="2" id="KW-1185">Reference proteome</keyword>
<dbReference type="Proteomes" id="UP000094501">
    <property type="component" value="Unassembled WGS sequence"/>
</dbReference>
<dbReference type="STRING" id="1774968.AUC68_00245"/>